<accession>A0A9E7FJP4</accession>
<organism evidence="2 3">
    <name type="scientific">Musa troglodytarum</name>
    <name type="common">fe'i banana</name>
    <dbReference type="NCBI Taxonomy" id="320322"/>
    <lineage>
        <taxon>Eukaryota</taxon>
        <taxon>Viridiplantae</taxon>
        <taxon>Streptophyta</taxon>
        <taxon>Embryophyta</taxon>
        <taxon>Tracheophyta</taxon>
        <taxon>Spermatophyta</taxon>
        <taxon>Magnoliopsida</taxon>
        <taxon>Liliopsida</taxon>
        <taxon>Zingiberales</taxon>
        <taxon>Musaceae</taxon>
        <taxon>Musa</taxon>
    </lineage>
</organism>
<dbReference type="Proteomes" id="UP001055439">
    <property type="component" value="Chromosome 4"/>
</dbReference>
<evidence type="ECO:0000313" key="3">
    <source>
        <dbReference type="Proteomes" id="UP001055439"/>
    </source>
</evidence>
<gene>
    <name evidence="2" type="ORF">MUK42_32188</name>
</gene>
<reference evidence="2" key="1">
    <citation type="submission" date="2022-05" db="EMBL/GenBank/DDBJ databases">
        <title>The Musa troglodytarum L. genome provides insights into the mechanism of non-climacteric behaviour and enrichment of carotenoids.</title>
        <authorList>
            <person name="Wang J."/>
        </authorList>
    </citation>
    <scope>NUCLEOTIDE SEQUENCE</scope>
    <source>
        <tissue evidence="2">Leaf</tissue>
    </source>
</reference>
<evidence type="ECO:0000256" key="1">
    <source>
        <dbReference type="SAM" id="MobiDB-lite"/>
    </source>
</evidence>
<dbReference type="PANTHER" id="PTHR34683">
    <property type="entry name" value="EXPRESSED PROTEIN-RELATED"/>
    <property type="match status" value="1"/>
</dbReference>
<sequence>MKATGIVTVASTAIMAAASYSTAVSGSLSDPKLQAANQVSGRPTSSAITSNPGCRVRLLTALLSSDTIEQGRASSSQDERKQEDGFTPRFDGLRFIESLVTAHR</sequence>
<feature type="compositionally biased region" description="Basic and acidic residues" evidence="1">
    <location>
        <begin position="77"/>
        <end position="89"/>
    </location>
</feature>
<proteinExistence type="predicted"/>
<dbReference type="PANTHER" id="PTHR34683:SF2">
    <property type="entry name" value="EXPRESSED PROTEIN"/>
    <property type="match status" value="1"/>
</dbReference>
<dbReference type="OrthoDB" id="1936495at2759"/>
<dbReference type="AlphaFoldDB" id="A0A9E7FJP4"/>
<keyword evidence="3" id="KW-1185">Reference proteome</keyword>
<dbReference type="EMBL" id="CP097506">
    <property type="protein sequence ID" value="URD97945.1"/>
    <property type="molecule type" value="Genomic_DNA"/>
</dbReference>
<name>A0A9E7FJP4_9LILI</name>
<feature type="compositionally biased region" description="Polar residues" evidence="1">
    <location>
        <begin position="67"/>
        <end position="76"/>
    </location>
</feature>
<evidence type="ECO:0000313" key="2">
    <source>
        <dbReference type="EMBL" id="URD97945.1"/>
    </source>
</evidence>
<protein>
    <submittedName>
        <fullName evidence="2">Uncharacterized protein</fullName>
    </submittedName>
</protein>
<feature type="region of interest" description="Disordered" evidence="1">
    <location>
        <begin position="67"/>
        <end position="89"/>
    </location>
</feature>